<dbReference type="EC" id="5.6.2.4" evidence="16"/>
<dbReference type="GO" id="GO:0006260">
    <property type="term" value="P:DNA replication"/>
    <property type="evidence" value="ECO:0007669"/>
    <property type="project" value="InterPro"/>
</dbReference>
<gene>
    <name evidence="21" type="primary">recQ</name>
    <name evidence="21" type="ORF">AHMF7616_01230</name>
</gene>
<evidence type="ECO:0000259" key="17">
    <source>
        <dbReference type="PROSITE" id="PS50206"/>
    </source>
</evidence>
<dbReference type="Pfam" id="PF00570">
    <property type="entry name" value="HRDC"/>
    <property type="match status" value="1"/>
</dbReference>
<keyword evidence="10" id="KW-0067">ATP-binding</keyword>
<keyword evidence="11" id="KW-0238">DNA-binding</keyword>
<comment type="caution">
    <text evidence="21">The sequence shown here is derived from an EMBL/GenBank/DDBJ whole genome shotgun (WGS) entry which is preliminary data.</text>
</comment>
<reference evidence="21 22" key="1">
    <citation type="submission" date="2018-04" db="EMBL/GenBank/DDBJ databases">
        <title>Adhaeribacter sp. HMF7616 genome sequencing and assembly.</title>
        <authorList>
            <person name="Kang H."/>
            <person name="Kang J."/>
            <person name="Cha I."/>
            <person name="Kim H."/>
            <person name="Joh K."/>
        </authorList>
    </citation>
    <scope>NUCLEOTIDE SEQUENCE [LARGE SCALE GENOMIC DNA]</scope>
    <source>
        <strain evidence="21 22">HMF7616</strain>
    </source>
</reference>
<dbReference type="SUPFAM" id="SSF47819">
    <property type="entry name" value="HRDC-like"/>
    <property type="match status" value="1"/>
</dbReference>
<dbReference type="InterPro" id="IPR036390">
    <property type="entry name" value="WH_DNA-bd_sf"/>
</dbReference>
<evidence type="ECO:0000256" key="9">
    <source>
        <dbReference type="ARBA" id="ARBA00022833"/>
    </source>
</evidence>
<evidence type="ECO:0000259" key="18">
    <source>
        <dbReference type="PROSITE" id="PS50967"/>
    </source>
</evidence>
<dbReference type="GO" id="GO:0043590">
    <property type="term" value="C:bacterial nucleoid"/>
    <property type="evidence" value="ECO:0007669"/>
    <property type="project" value="TreeGrafter"/>
</dbReference>
<dbReference type="Gene3D" id="1.10.150.80">
    <property type="entry name" value="HRDC domain"/>
    <property type="match status" value="1"/>
</dbReference>
<evidence type="ECO:0000256" key="11">
    <source>
        <dbReference type="ARBA" id="ARBA00023125"/>
    </source>
</evidence>
<dbReference type="InterPro" id="IPR029491">
    <property type="entry name" value="Helicase_HTH"/>
</dbReference>
<keyword evidence="8 21" id="KW-0347">Helicase</keyword>
<dbReference type="GO" id="GO:0030894">
    <property type="term" value="C:replisome"/>
    <property type="evidence" value="ECO:0007669"/>
    <property type="project" value="TreeGrafter"/>
</dbReference>
<proteinExistence type="inferred from homology"/>
<protein>
    <recommendedName>
        <fullName evidence="16">DNA helicase RecQ</fullName>
        <ecNumber evidence="16">5.6.2.4</ecNumber>
    </recommendedName>
</protein>
<dbReference type="InterPro" id="IPR001763">
    <property type="entry name" value="Rhodanese-like_dom"/>
</dbReference>
<comment type="catalytic activity">
    <reaction evidence="15">
        <text>Couples ATP hydrolysis with the unwinding of duplex DNA by translocating in the 3'-5' direction.</text>
        <dbReference type="EC" id="5.6.2.4"/>
    </reaction>
</comment>
<evidence type="ECO:0000256" key="15">
    <source>
        <dbReference type="ARBA" id="ARBA00034617"/>
    </source>
</evidence>
<keyword evidence="4" id="KW-0479">Metal-binding</keyword>
<dbReference type="GO" id="GO:0016787">
    <property type="term" value="F:hydrolase activity"/>
    <property type="evidence" value="ECO:0007669"/>
    <property type="project" value="UniProtKB-KW"/>
</dbReference>
<dbReference type="InterPro" id="IPR002121">
    <property type="entry name" value="HRDC_dom"/>
</dbReference>
<evidence type="ECO:0000256" key="13">
    <source>
        <dbReference type="ARBA" id="ARBA00023204"/>
    </source>
</evidence>
<dbReference type="Pfam" id="PF14493">
    <property type="entry name" value="HTH_40"/>
    <property type="match status" value="1"/>
</dbReference>
<dbReference type="Pfam" id="PF00270">
    <property type="entry name" value="DEAD"/>
    <property type="match status" value="1"/>
</dbReference>
<dbReference type="SMART" id="SM00490">
    <property type="entry name" value="HELICc"/>
    <property type="match status" value="1"/>
</dbReference>
<dbReference type="Pfam" id="PF09382">
    <property type="entry name" value="RQC"/>
    <property type="match status" value="1"/>
</dbReference>
<dbReference type="InterPro" id="IPR001650">
    <property type="entry name" value="Helicase_C-like"/>
</dbReference>
<evidence type="ECO:0000256" key="16">
    <source>
        <dbReference type="NCBIfam" id="TIGR01389"/>
    </source>
</evidence>
<dbReference type="GO" id="GO:0003677">
    <property type="term" value="F:DNA binding"/>
    <property type="evidence" value="ECO:0007669"/>
    <property type="project" value="UniProtKB-KW"/>
</dbReference>
<comment type="cofactor">
    <cofactor evidence="1">
        <name>Mg(2+)</name>
        <dbReference type="ChEBI" id="CHEBI:18420"/>
    </cofactor>
</comment>
<feature type="domain" description="Helicase ATP-binding" evidence="19">
    <location>
        <begin position="26"/>
        <end position="194"/>
    </location>
</feature>
<keyword evidence="12" id="KW-0233">DNA recombination</keyword>
<dbReference type="InterPro" id="IPR004589">
    <property type="entry name" value="DNA_helicase_ATP-dep_RecQ"/>
</dbReference>
<evidence type="ECO:0000256" key="7">
    <source>
        <dbReference type="ARBA" id="ARBA00022801"/>
    </source>
</evidence>
<keyword evidence="13" id="KW-0234">DNA repair</keyword>
<dbReference type="InterPro" id="IPR044876">
    <property type="entry name" value="HRDC_dom_sf"/>
</dbReference>
<dbReference type="Gene3D" id="1.10.10.10">
    <property type="entry name" value="Winged helix-like DNA-binding domain superfamily/Winged helix DNA-binding domain"/>
    <property type="match status" value="1"/>
</dbReference>
<evidence type="ECO:0000313" key="21">
    <source>
        <dbReference type="EMBL" id="RDC62636.1"/>
    </source>
</evidence>
<dbReference type="RefSeq" id="WP_115372051.1">
    <property type="nucleotide sequence ID" value="NZ_QASA01000001.1"/>
</dbReference>
<accession>A0A369QHE0</accession>
<dbReference type="FunFam" id="1.10.150.80:FF:000002">
    <property type="entry name" value="ATP-dependent DNA helicase RecQ"/>
    <property type="match status" value="1"/>
</dbReference>
<dbReference type="GO" id="GO:0005524">
    <property type="term" value="F:ATP binding"/>
    <property type="evidence" value="ECO:0007669"/>
    <property type="project" value="UniProtKB-KW"/>
</dbReference>
<keyword evidence="7 21" id="KW-0378">Hydrolase</keyword>
<dbReference type="Gene3D" id="3.40.50.300">
    <property type="entry name" value="P-loop containing nucleotide triphosphate hydrolases"/>
    <property type="match status" value="2"/>
</dbReference>
<dbReference type="InterPro" id="IPR018982">
    <property type="entry name" value="RQC_domain"/>
</dbReference>
<dbReference type="GO" id="GO:0009378">
    <property type="term" value="F:four-way junction helicase activity"/>
    <property type="evidence" value="ECO:0007669"/>
    <property type="project" value="TreeGrafter"/>
</dbReference>
<dbReference type="NCBIfam" id="TIGR01389">
    <property type="entry name" value="recQ"/>
    <property type="match status" value="1"/>
</dbReference>
<sequence length="710" mass="80073">MITAAQQILKKYFGYDRFRPMQQDIIDTVLTNRDAIVLMPTGGGKSMCYQVPALVMPGICVVVSPLIALMQDQVKALAANGVNAAFLNSTQTAEVQYNIETACLGRAIKLLYVSPEKLLSNGFFSFLKRLQINLFAIDEAHCISAWGHDFRPEYTQLRSLKEQFPTVPVIALTATADRLTQKDIQEQLRLQDPAIFISSFDRPNINLTVLPGRNRFNRITDFLDQHKGQPGIIYCLSRNTTESISQKLTALGYKAAHYHAGLSANARATTQNAFLKDNIQIMSATIAFGMGIDKSNVRWVIHYNLPKNIESYYQEIGRGGRDGAPANALLFYSYVDVLNLRKMLTEGEKKQQDLQLVKLERMQQYAEATSCRRKILLNYFGETLKKSCNNCDICRNPPASFDGTVHAQKALSAVARMLEKAPLGLVIDVLRGSRSQQVLEKNFDRIKTYGAGRDLSYHDWQSYLHQMINQGLLEIAYDDAYTLKITPTGKEVLMQSKPFALVKFEPNTVTEELAPVKTKSKKEVLKDELFERLRALRKKIADQNNVPPYVVFSDTTLSEMAQEKPTSRPAMLSISGVGMVKLENYGEAFINEIIAFVTDQQEQGHKVKGATHLVTLEAYKQGFKPDEIAAQRNLNIVTIYSHLATLYEQGYPIDMKEFISGPEYYKLEPVITRLGPEAKLKEYFDHFEGGVDYNTIRMALAVYKRKLKAV</sequence>
<comment type="similarity">
    <text evidence="3">Belongs to the helicase family. RecQ subfamily.</text>
</comment>
<evidence type="ECO:0000256" key="3">
    <source>
        <dbReference type="ARBA" id="ARBA00005446"/>
    </source>
</evidence>
<evidence type="ECO:0000256" key="4">
    <source>
        <dbReference type="ARBA" id="ARBA00022723"/>
    </source>
</evidence>
<dbReference type="InterPro" id="IPR011545">
    <property type="entry name" value="DEAD/DEAH_box_helicase_dom"/>
</dbReference>
<dbReference type="GO" id="GO:0043138">
    <property type="term" value="F:3'-5' DNA helicase activity"/>
    <property type="evidence" value="ECO:0007669"/>
    <property type="project" value="UniProtKB-EC"/>
</dbReference>
<dbReference type="CDD" id="cd18794">
    <property type="entry name" value="SF2_C_RecQ"/>
    <property type="match status" value="1"/>
</dbReference>
<organism evidence="21 22">
    <name type="scientific">Adhaeribacter pallidiroseus</name>
    <dbReference type="NCBI Taxonomy" id="2072847"/>
    <lineage>
        <taxon>Bacteria</taxon>
        <taxon>Pseudomonadati</taxon>
        <taxon>Bacteroidota</taxon>
        <taxon>Cytophagia</taxon>
        <taxon>Cytophagales</taxon>
        <taxon>Hymenobacteraceae</taxon>
        <taxon>Adhaeribacter</taxon>
    </lineage>
</organism>
<dbReference type="PROSITE" id="PS51192">
    <property type="entry name" value="HELICASE_ATP_BIND_1"/>
    <property type="match status" value="1"/>
</dbReference>
<dbReference type="InterPro" id="IPR036388">
    <property type="entry name" value="WH-like_DNA-bd_sf"/>
</dbReference>
<keyword evidence="5" id="KW-0547">Nucleotide-binding</keyword>
<dbReference type="InterPro" id="IPR032284">
    <property type="entry name" value="RecQ_Zn-bd"/>
</dbReference>
<keyword evidence="9" id="KW-0862">Zinc</keyword>
<dbReference type="PROSITE" id="PS51194">
    <property type="entry name" value="HELICASE_CTER"/>
    <property type="match status" value="1"/>
</dbReference>
<keyword evidence="22" id="KW-1185">Reference proteome</keyword>
<evidence type="ECO:0000256" key="2">
    <source>
        <dbReference type="ARBA" id="ARBA00001947"/>
    </source>
</evidence>
<dbReference type="SUPFAM" id="SSF52540">
    <property type="entry name" value="P-loop containing nucleoside triphosphate hydrolases"/>
    <property type="match status" value="1"/>
</dbReference>
<evidence type="ECO:0000256" key="10">
    <source>
        <dbReference type="ARBA" id="ARBA00022840"/>
    </source>
</evidence>
<dbReference type="NCBIfam" id="TIGR00614">
    <property type="entry name" value="recQ_fam"/>
    <property type="match status" value="1"/>
</dbReference>
<dbReference type="SMART" id="SM00341">
    <property type="entry name" value="HRDC"/>
    <property type="match status" value="1"/>
</dbReference>
<dbReference type="GO" id="GO:0006310">
    <property type="term" value="P:DNA recombination"/>
    <property type="evidence" value="ECO:0007669"/>
    <property type="project" value="UniProtKB-UniRule"/>
</dbReference>
<feature type="domain" description="Rhodanese" evidence="17">
    <location>
        <begin position="219"/>
        <end position="270"/>
    </location>
</feature>
<keyword evidence="14" id="KW-0413">Isomerase</keyword>
<dbReference type="AlphaFoldDB" id="A0A369QHE0"/>
<name>A0A369QHE0_9BACT</name>
<dbReference type="EMBL" id="QASA01000001">
    <property type="protein sequence ID" value="RDC62636.1"/>
    <property type="molecule type" value="Genomic_DNA"/>
</dbReference>
<evidence type="ECO:0000256" key="12">
    <source>
        <dbReference type="ARBA" id="ARBA00023172"/>
    </source>
</evidence>
<dbReference type="GO" id="GO:0006281">
    <property type="term" value="P:DNA repair"/>
    <property type="evidence" value="ECO:0007669"/>
    <property type="project" value="UniProtKB-KW"/>
</dbReference>
<evidence type="ECO:0000313" key="22">
    <source>
        <dbReference type="Proteomes" id="UP000253919"/>
    </source>
</evidence>
<dbReference type="FunFam" id="3.40.50.300:FF:000296">
    <property type="entry name" value="ATP-dependent DNA helicase RecQ"/>
    <property type="match status" value="1"/>
</dbReference>
<dbReference type="InterPro" id="IPR010997">
    <property type="entry name" value="HRDC-like_sf"/>
</dbReference>
<evidence type="ECO:0000256" key="8">
    <source>
        <dbReference type="ARBA" id="ARBA00022806"/>
    </source>
</evidence>
<dbReference type="PROSITE" id="PS50206">
    <property type="entry name" value="RHODANESE_3"/>
    <property type="match status" value="1"/>
</dbReference>
<dbReference type="SMART" id="SM00956">
    <property type="entry name" value="RQC"/>
    <property type="match status" value="1"/>
</dbReference>
<dbReference type="GO" id="GO:0005737">
    <property type="term" value="C:cytoplasm"/>
    <property type="evidence" value="ECO:0007669"/>
    <property type="project" value="TreeGrafter"/>
</dbReference>
<feature type="domain" description="HRDC" evidence="18">
    <location>
        <begin position="523"/>
        <end position="603"/>
    </location>
</feature>
<dbReference type="PROSITE" id="PS50967">
    <property type="entry name" value="HRDC"/>
    <property type="match status" value="1"/>
</dbReference>
<evidence type="ECO:0000256" key="6">
    <source>
        <dbReference type="ARBA" id="ARBA00022763"/>
    </source>
</evidence>
<feature type="domain" description="Helicase C-terminal" evidence="20">
    <location>
        <begin position="218"/>
        <end position="365"/>
    </location>
</feature>
<evidence type="ECO:0000259" key="19">
    <source>
        <dbReference type="PROSITE" id="PS51192"/>
    </source>
</evidence>
<evidence type="ECO:0000256" key="5">
    <source>
        <dbReference type="ARBA" id="ARBA00022741"/>
    </source>
</evidence>
<evidence type="ECO:0000256" key="1">
    <source>
        <dbReference type="ARBA" id="ARBA00001946"/>
    </source>
</evidence>
<dbReference type="SUPFAM" id="SSF46785">
    <property type="entry name" value="Winged helix' DNA-binding domain"/>
    <property type="match status" value="1"/>
</dbReference>
<dbReference type="Proteomes" id="UP000253919">
    <property type="component" value="Unassembled WGS sequence"/>
</dbReference>
<dbReference type="InterPro" id="IPR006293">
    <property type="entry name" value="DNA_helicase_ATP-dep_RecQ_bac"/>
</dbReference>
<dbReference type="CDD" id="cd17920">
    <property type="entry name" value="DEXHc_RecQ"/>
    <property type="match status" value="1"/>
</dbReference>
<dbReference type="GO" id="GO:0009432">
    <property type="term" value="P:SOS response"/>
    <property type="evidence" value="ECO:0007669"/>
    <property type="project" value="UniProtKB-UniRule"/>
</dbReference>
<dbReference type="Pfam" id="PF00271">
    <property type="entry name" value="Helicase_C"/>
    <property type="match status" value="1"/>
</dbReference>
<comment type="cofactor">
    <cofactor evidence="2">
        <name>Zn(2+)</name>
        <dbReference type="ChEBI" id="CHEBI:29105"/>
    </cofactor>
</comment>
<dbReference type="InterPro" id="IPR027417">
    <property type="entry name" value="P-loop_NTPase"/>
</dbReference>
<dbReference type="PANTHER" id="PTHR13710:SF105">
    <property type="entry name" value="ATP-DEPENDENT DNA HELICASE Q1"/>
    <property type="match status" value="1"/>
</dbReference>
<evidence type="ECO:0000256" key="14">
    <source>
        <dbReference type="ARBA" id="ARBA00023235"/>
    </source>
</evidence>
<dbReference type="SMART" id="SM00487">
    <property type="entry name" value="DEXDc"/>
    <property type="match status" value="1"/>
</dbReference>
<dbReference type="OrthoDB" id="9763310at2"/>
<evidence type="ECO:0000259" key="20">
    <source>
        <dbReference type="PROSITE" id="PS51194"/>
    </source>
</evidence>
<dbReference type="InterPro" id="IPR014001">
    <property type="entry name" value="Helicase_ATP-bd"/>
</dbReference>
<dbReference type="Pfam" id="PF16124">
    <property type="entry name" value="RecQ_Zn_bind"/>
    <property type="match status" value="1"/>
</dbReference>
<dbReference type="PANTHER" id="PTHR13710">
    <property type="entry name" value="DNA HELICASE RECQ FAMILY MEMBER"/>
    <property type="match status" value="1"/>
</dbReference>
<keyword evidence="6" id="KW-0227">DNA damage</keyword>
<dbReference type="GO" id="GO:0046872">
    <property type="term" value="F:metal ion binding"/>
    <property type="evidence" value="ECO:0007669"/>
    <property type="project" value="UniProtKB-KW"/>
</dbReference>